<keyword evidence="10" id="KW-0732">Signal</keyword>
<dbReference type="GO" id="GO:0034599">
    <property type="term" value="P:cellular response to oxidative stress"/>
    <property type="evidence" value="ECO:0007669"/>
    <property type="project" value="TreeGrafter"/>
</dbReference>
<proteinExistence type="inferred from homology"/>
<evidence type="ECO:0000256" key="10">
    <source>
        <dbReference type="SAM" id="SignalP"/>
    </source>
</evidence>
<evidence type="ECO:0000256" key="6">
    <source>
        <dbReference type="ARBA" id="ARBA00030643"/>
    </source>
</evidence>
<dbReference type="HAMAP" id="MF_01401">
    <property type="entry name" value="MsrA"/>
    <property type="match status" value="1"/>
</dbReference>
<evidence type="ECO:0000256" key="1">
    <source>
        <dbReference type="ARBA" id="ARBA00005591"/>
    </source>
</evidence>
<evidence type="ECO:0000256" key="7">
    <source>
        <dbReference type="ARBA" id="ARBA00047806"/>
    </source>
</evidence>
<reference evidence="12" key="2">
    <citation type="submission" date="2025-09" db="UniProtKB">
        <authorList>
            <consortium name="Ensembl"/>
        </authorList>
    </citation>
    <scope>IDENTIFICATION</scope>
</reference>
<dbReference type="InterPro" id="IPR050162">
    <property type="entry name" value="MsrA_MetSO_reductase"/>
</dbReference>
<comment type="catalytic activity">
    <reaction evidence="8">
        <text>[thioredoxin]-disulfide + L-methionine + H2O = L-methionine (S)-S-oxide + [thioredoxin]-dithiol</text>
        <dbReference type="Rhea" id="RHEA:19993"/>
        <dbReference type="Rhea" id="RHEA-COMP:10698"/>
        <dbReference type="Rhea" id="RHEA-COMP:10700"/>
        <dbReference type="ChEBI" id="CHEBI:15377"/>
        <dbReference type="ChEBI" id="CHEBI:29950"/>
        <dbReference type="ChEBI" id="CHEBI:50058"/>
        <dbReference type="ChEBI" id="CHEBI:57844"/>
        <dbReference type="ChEBI" id="CHEBI:58772"/>
        <dbReference type="EC" id="1.8.4.11"/>
    </reaction>
</comment>
<keyword evidence="3" id="KW-0560">Oxidoreductase</keyword>
<evidence type="ECO:0000256" key="5">
    <source>
        <dbReference type="ARBA" id="ARBA00030273"/>
    </source>
</evidence>
<organism evidence="12 13">
    <name type="scientific">Leptobrachium leishanense</name>
    <name type="common">Leishan spiny toad</name>
    <dbReference type="NCBI Taxonomy" id="445787"/>
    <lineage>
        <taxon>Eukaryota</taxon>
        <taxon>Metazoa</taxon>
        <taxon>Chordata</taxon>
        <taxon>Craniata</taxon>
        <taxon>Vertebrata</taxon>
        <taxon>Euteleostomi</taxon>
        <taxon>Amphibia</taxon>
        <taxon>Batrachia</taxon>
        <taxon>Anura</taxon>
        <taxon>Pelobatoidea</taxon>
        <taxon>Megophryidae</taxon>
        <taxon>Leptobrachium</taxon>
    </lineage>
</organism>
<comment type="catalytic activity">
    <reaction evidence="7">
        <text>L-methionyl-[protein] + [thioredoxin]-disulfide + H2O = L-methionyl-(S)-S-oxide-[protein] + [thioredoxin]-dithiol</text>
        <dbReference type="Rhea" id="RHEA:14217"/>
        <dbReference type="Rhea" id="RHEA-COMP:10698"/>
        <dbReference type="Rhea" id="RHEA-COMP:10700"/>
        <dbReference type="Rhea" id="RHEA-COMP:12313"/>
        <dbReference type="Rhea" id="RHEA-COMP:12315"/>
        <dbReference type="ChEBI" id="CHEBI:15377"/>
        <dbReference type="ChEBI" id="CHEBI:16044"/>
        <dbReference type="ChEBI" id="CHEBI:29950"/>
        <dbReference type="ChEBI" id="CHEBI:44120"/>
        <dbReference type="ChEBI" id="CHEBI:50058"/>
        <dbReference type="EC" id="1.8.4.11"/>
    </reaction>
</comment>
<reference evidence="12" key="1">
    <citation type="submission" date="2025-08" db="UniProtKB">
        <authorList>
            <consortium name="Ensembl"/>
        </authorList>
    </citation>
    <scope>IDENTIFICATION</scope>
</reference>
<evidence type="ECO:0000313" key="13">
    <source>
        <dbReference type="Proteomes" id="UP000694569"/>
    </source>
</evidence>
<evidence type="ECO:0000256" key="9">
    <source>
        <dbReference type="ARBA" id="ARBA00067384"/>
    </source>
</evidence>
<sequence>MLVSSRLFSSGLFIFHLFGGAHMGDMTSKMHVPSREESLAGRSGKMNVTAKHHVNGNSMVEPFPDGTQMAIFGMGCFWGAERKFWSQKGVYSTQVGFAGGHTPNPTYHEVCSGRTGHAEVVRIVYQPQNVSYEKLLKVFWENHNPTQGMRQGNDAGTMYRSAIYTYTKEQMEAALKSKEDYQKVFLLMGFLIWGEQPNVKGGHVWGMKGSVHQIHFRRSNELHRLLGWKRRHIFIVQEPE</sequence>
<gene>
    <name evidence="12" type="primary">MSRA</name>
</gene>
<evidence type="ECO:0000313" key="12">
    <source>
        <dbReference type="Ensembl" id="ENSLLEP00000012034.1"/>
    </source>
</evidence>
<dbReference type="PANTHER" id="PTHR42799">
    <property type="entry name" value="MITOCHONDRIAL PEPTIDE METHIONINE SULFOXIDE REDUCTASE"/>
    <property type="match status" value="1"/>
</dbReference>
<dbReference type="SUPFAM" id="SSF55068">
    <property type="entry name" value="Peptide methionine sulfoxide reductase"/>
    <property type="match status" value="1"/>
</dbReference>
<dbReference type="FunFam" id="3.30.1060.10:FF:000001">
    <property type="entry name" value="Peptide methionine sulfoxide reductase MsrA"/>
    <property type="match status" value="1"/>
</dbReference>
<evidence type="ECO:0000256" key="4">
    <source>
        <dbReference type="ARBA" id="ARBA00024679"/>
    </source>
</evidence>
<evidence type="ECO:0000259" key="11">
    <source>
        <dbReference type="Pfam" id="PF01625"/>
    </source>
</evidence>
<keyword evidence="13" id="KW-1185">Reference proteome</keyword>
<evidence type="ECO:0000256" key="2">
    <source>
        <dbReference type="ARBA" id="ARBA00012502"/>
    </source>
</evidence>
<comment type="function">
    <text evidence="4">Has an important function as a repair enzyme for proteins that have been inactivated by oxidation. Catalyzes the reversible oxidation-reduction of methionine sulfoxide in proteins to methionine.</text>
</comment>
<feature type="domain" description="Peptide methionine sulphoxide reductase MsrA" evidence="11">
    <location>
        <begin position="70"/>
        <end position="183"/>
    </location>
</feature>
<protein>
    <recommendedName>
        <fullName evidence="9">Mitochondrial peptide methionine sulfoxide reductase</fullName>
        <ecNumber evidence="2">1.8.4.11</ecNumber>
    </recommendedName>
    <alternativeName>
        <fullName evidence="6">Peptide-methionine (S)-S-oxide reductase</fullName>
    </alternativeName>
    <alternativeName>
        <fullName evidence="5">Protein-methionine-S-oxide reductase</fullName>
    </alternativeName>
</protein>
<dbReference type="Ensembl" id="ENSLLET00000012513.1">
    <property type="protein sequence ID" value="ENSLLEP00000012034.1"/>
    <property type="gene ID" value="ENSLLEG00000007659.1"/>
</dbReference>
<dbReference type="PANTHER" id="PTHR42799:SF27">
    <property type="entry name" value="PEPTIDE-METHIONINE (S)-S-OXIDE REDUCTASE"/>
    <property type="match status" value="1"/>
</dbReference>
<dbReference type="NCBIfam" id="TIGR00401">
    <property type="entry name" value="msrA"/>
    <property type="match status" value="1"/>
</dbReference>
<dbReference type="EC" id="1.8.4.11" evidence="2"/>
<dbReference type="OrthoDB" id="77405at2759"/>
<dbReference type="InterPro" id="IPR036509">
    <property type="entry name" value="Met_Sox_Rdtase_MsrA_sf"/>
</dbReference>
<dbReference type="Proteomes" id="UP000694569">
    <property type="component" value="Unplaced"/>
</dbReference>
<dbReference type="Pfam" id="PF01625">
    <property type="entry name" value="PMSR"/>
    <property type="match status" value="1"/>
</dbReference>
<evidence type="ECO:0000256" key="8">
    <source>
        <dbReference type="ARBA" id="ARBA00048782"/>
    </source>
</evidence>
<name>A0A8C5MH70_9ANUR</name>
<evidence type="ECO:0000256" key="3">
    <source>
        <dbReference type="ARBA" id="ARBA00023002"/>
    </source>
</evidence>
<feature type="signal peptide" evidence="10">
    <location>
        <begin position="1"/>
        <end position="23"/>
    </location>
</feature>
<dbReference type="Gene3D" id="3.30.1060.10">
    <property type="entry name" value="Peptide methionine sulphoxide reductase MsrA"/>
    <property type="match status" value="1"/>
</dbReference>
<dbReference type="AlphaFoldDB" id="A0A8C5MH70"/>
<dbReference type="GO" id="GO:0008113">
    <property type="term" value="F:peptide-methionine (S)-S-oxide reductase activity"/>
    <property type="evidence" value="ECO:0007669"/>
    <property type="project" value="UniProtKB-EC"/>
</dbReference>
<comment type="similarity">
    <text evidence="1">Belongs to the MsrA Met sulfoxide reductase family.</text>
</comment>
<dbReference type="GO" id="GO:0005737">
    <property type="term" value="C:cytoplasm"/>
    <property type="evidence" value="ECO:0007669"/>
    <property type="project" value="TreeGrafter"/>
</dbReference>
<dbReference type="GeneTree" id="ENSGT00390000003823"/>
<accession>A0A8C5MH70</accession>
<dbReference type="InterPro" id="IPR002569">
    <property type="entry name" value="Met_Sox_Rdtase_MsrA_dom"/>
</dbReference>
<feature type="chain" id="PRO_5034515360" description="Mitochondrial peptide methionine sulfoxide reductase" evidence="10">
    <location>
        <begin position="24"/>
        <end position="240"/>
    </location>
</feature>